<feature type="compositionally biased region" description="Acidic residues" evidence="12">
    <location>
        <begin position="1616"/>
        <end position="1634"/>
    </location>
</feature>
<dbReference type="SUPFAM" id="SSF47370">
    <property type="entry name" value="Bromodomain"/>
    <property type="match status" value="1"/>
</dbReference>
<keyword evidence="11" id="KW-0539">Nucleus</keyword>
<dbReference type="STRING" id="41427.A0A182J0E0"/>
<dbReference type="GO" id="GO:0005634">
    <property type="term" value="C:nucleus"/>
    <property type="evidence" value="ECO:0007669"/>
    <property type="project" value="UniProtKB-SubCell"/>
</dbReference>
<keyword evidence="8" id="KW-0103">Bromodomain</keyword>
<evidence type="ECO:0008006" key="14">
    <source>
        <dbReference type="Google" id="ProtNLM"/>
    </source>
</evidence>
<name>A0A182J0E0_ANOAO</name>
<dbReference type="SMART" id="SM00487">
    <property type="entry name" value="DEXDc"/>
    <property type="match status" value="1"/>
</dbReference>
<evidence type="ECO:0000256" key="7">
    <source>
        <dbReference type="ARBA" id="ARBA00023015"/>
    </source>
</evidence>
<dbReference type="GO" id="GO:0006355">
    <property type="term" value="P:regulation of DNA-templated transcription"/>
    <property type="evidence" value="ECO:0007669"/>
    <property type="project" value="InterPro"/>
</dbReference>
<dbReference type="InterPro" id="IPR014978">
    <property type="entry name" value="Gln-Leu-Gln_QLQ"/>
</dbReference>
<feature type="compositionally biased region" description="Low complexity" evidence="12">
    <location>
        <begin position="404"/>
        <end position="413"/>
    </location>
</feature>
<dbReference type="InterPro" id="IPR049730">
    <property type="entry name" value="SNF2/RAD54-like_C"/>
</dbReference>
<dbReference type="PROSITE" id="PS51204">
    <property type="entry name" value="HSA"/>
    <property type="match status" value="1"/>
</dbReference>
<evidence type="ECO:0000256" key="10">
    <source>
        <dbReference type="ARBA" id="ARBA00023163"/>
    </source>
</evidence>
<dbReference type="GO" id="GO:0048513">
    <property type="term" value="P:animal organ development"/>
    <property type="evidence" value="ECO:0007669"/>
    <property type="project" value="UniProtKB-ARBA"/>
</dbReference>
<evidence type="ECO:0000256" key="11">
    <source>
        <dbReference type="ARBA" id="ARBA00023242"/>
    </source>
</evidence>
<dbReference type="Gene3D" id="1.20.5.170">
    <property type="match status" value="1"/>
</dbReference>
<evidence type="ECO:0000313" key="13">
    <source>
        <dbReference type="EnsemblMetazoa" id="AATE008950-PA.1"/>
    </source>
</evidence>
<feature type="compositionally biased region" description="Pro residues" evidence="12">
    <location>
        <begin position="7"/>
        <end position="45"/>
    </location>
</feature>
<dbReference type="InterPro" id="IPR000330">
    <property type="entry name" value="SNF2_N"/>
</dbReference>
<keyword evidence="5" id="KW-0067">ATP-binding</keyword>
<dbReference type="InterPro" id="IPR038718">
    <property type="entry name" value="SNF2-like_sf"/>
</dbReference>
<dbReference type="InterPro" id="IPR014001">
    <property type="entry name" value="Helicase_ATP-bd"/>
</dbReference>
<dbReference type="InterPro" id="IPR037259">
    <property type="entry name" value="BRK_sf"/>
</dbReference>
<feature type="compositionally biased region" description="Pro residues" evidence="12">
    <location>
        <begin position="61"/>
        <end position="97"/>
    </location>
</feature>
<dbReference type="Gene3D" id="1.20.920.10">
    <property type="entry name" value="Bromodomain-like"/>
    <property type="match status" value="1"/>
</dbReference>
<dbReference type="PROSITE" id="PS00633">
    <property type="entry name" value="BROMODOMAIN_1"/>
    <property type="match status" value="1"/>
</dbReference>
<protein>
    <recommendedName>
        <fullName evidence="14">ATP-dependent helicase brm</fullName>
    </recommendedName>
</protein>
<dbReference type="InterPro" id="IPR001487">
    <property type="entry name" value="Bromodomain"/>
</dbReference>
<feature type="region of interest" description="Disordered" evidence="12">
    <location>
        <begin position="1"/>
        <end position="224"/>
    </location>
</feature>
<dbReference type="GO" id="GO:0042393">
    <property type="term" value="F:histone binding"/>
    <property type="evidence" value="ECO:0007669"/>
    <property type="project" value="InterPro"/>
</dbReference>
<feature type="compositionally biased region" description="Pro residues" evidence="12">
    <location>
        <begin position="299"/>
        <end position="310"/>
    </location>
</feature>
<evidence type="ECO:0000256" key="4">
    <source>
        <dbReference type="ARBA" id="ARBA00022806"/>
    </source>
</evidence>
<feature type="compositionally biased region" description="Basic residues" evidence="12">
    <location>
        <begin position="1658"/>
        <end position="1667"/>
    </location>
</feature>
<dbReference type="Gene3D" id="3.40.50.300">
    <property type="entry name" value="P-loop containing nucleotide triphosphate hydrolases"/>
    <property type="match status" value="1"/>
</dbReference>
<proteinExistence type="predicted"/>
<evidence type="ECO:0000256" key="1">
    <source>
        <dbReference type="ARBA" id="ARBA00004123"/>
    </source>
</evidence>
<dbReference type="PROSITE" id="PS51192">
    <property type="entry name" value="HELICASE_ATP_BIND_1"/>
    <property type="match status" value="1"/>
</dbReference>
<feature type="compositionally biased region" description="Low complexity" evidence="12">
    <location>
        <begin position="129"/>
        <end position="143"/>
    </location>
</feature>
<keyword evidence="2" id="KW-0547">Nucleotide-binding</keyword>
<dbReference type="InterPro" id="IPR001650">
    <property type="entry name" value="Helicase_C-like"/>
</dbReference>
<dbReference type="PROSITE" id="PS51194">
    <property type="entry name" value="HELICASE_CTER"/>
    <property type="match status" value="1"/>
</dbReference>
<feature type="compositionally biased region" description="Basic and acidic residues" evidence="12">
    <location>
        <begin position="796"/>
        <end position="809"/>
    </location>
</feature>
<feature type="compositionally biased region" description="Low complexity" evidence="12">
    <location>
        <begin position="1644"/>
        <end position="1656"/>
    </location>
</feature>
<dbReference type="SMART" id="SM00573">
    <property type="entry name" value="HSA"/>
    <property type="match status" value="1"/>
</dbReference>
<dbReference type="GO" id="GO:0006325">
    <property type="term" value="P:chromatin organization"/>
    <property type="evidence" value="ECO:0007669"/>
    <property type="project" value="UniProtKB-KW"/>
</dbReference>
<dbReference type="InterPro" id="IPR018359">
    <property type="entry name" value="Bromodomain_CS"/>
</dbReference>
<keyword evidence="9" id="KW-0010">Activator</keyword>
<dbReference type="PROSITE" id="PS51666">
    <property type="entry name" value="QLQ"/>
    <property type="match status" value="1"/>
</dbReference>
<feature type="region of interest" description="Disordered" evidence="12">
    <location>
        <begin position="295"/>
        <end position="490"/>
    </location>
</feature>
<sequence length="1679" mass="187634">MASPTPQNSPMPPPQAPSPMGPPSQSPAPSPSPHSPYQQQPPPPHAGQGQGPSHMPTPGHHVPPQPGPPPGPHMPMQVPPTPHGGQPPNPHGPPLPQHPSHMNGPPSGPQGAPGHGPPGPPHHMPPAGPQHMPQHPAHPGMGHTVPPHPGMAGHPGQGPPLPPGMVPGGYPGHAMPPNSGPPPPVPMQPGGGPGPGPALPPGTSSPGMMPVAAPPPPPPGQENLNALQRAIDSMEEKGLQEDPRYSQLLALRANSKQQNLNASQLHQLRGQIMAYRLLVRHQPISKQLASQILAQRPDGTPPPCPTPPASAYPNATGGPSPQPGMPPQQAPPPQPPSAQQQQVGGPQHQQGPLPGPNQPGGLPSAMQPCAPPGKQPSGAGPPDAIGGPNKPPVGSGGMPPNQSPMPGMAMGGPPQLPHGQHHPQQQSQVQQQAHPPQPHQHTQQQQIPPTGGQPARPSSQGPAGGPGPRAAAPAPTMQPMSKQNRVTTVAKPAGLDPITILQERENRVAARIALRLEELSNLPASMPEDLRIHAQIELRALRVLNFQRQLRSEIVQCTRRDTTLETAVNVKAYKRTKRQGLREARATEKLEKQQKLEAERKRRQKHQEFLASVLQHGKDFKEYHRNNIAKLGRLNKAVMNYHANAEREQKKEQERIEKERMRRLMAEDEEGYRKLIDQKKDKRLAFLLSQTDEYICNLTEMVKQHKVDQKKKQDDEIQRKKRLKRHILESGDIEHLDEHCEASDCRVTVMETATGKTISGDEAPFLRDLSGWLQLHPGWEYVILDGDAEDDEDDSDGKKRTEEELNDDAKTKEVIQKAKVEDDEYKTEEQTYYSIAHTVHEKVTEQASILVNGKLKEYQIKGLEWLVSLFNNNLNGILADEMGLGKTIQTIALVTYLMEKKKNNGPYLVIVPLSTLSNWVLEFEKWAPAVGVVAYKGSPAGRRAVQNQMKATKFNVLLTTYEYVIKDKAVLAKISWKYMIIDEGHRMKNHHCKLTQVLNTHYNAPHRLLLTGTPLQNKLPELWALLNFLLPSIFKSCSTFEQWFNAPFATTGEKVELNEEETILIIRRLHKVLRPFLLRRLKKEVESQLPDKVEYIIKCDMSGLQRVLYKHMQSKGVLLTDGSEKGNKGKGGAKALMNTIVQLRKLCNHPFMFQHIEEKYCDHIGVQGTVTGPDLYRTSGKFELLDRILPKLKATGHRVLLFCQMTQCMTIIEDYLSWRGFGYLRLDGTTKSEERGDLLKKFNSKNSDYFLFLLSTRAGGLGLNLQTADTVVIFDSDWNPHQDLQAQDRAHRIGQRNEVRVLRLMTVNSVEERILAAARYKLNMDEKVIQAGMFDQKSTGSERQQFLQSILHQDEMDEEEENEVPDDEMINLMISRSDDELELFKKMDIERKAEEVKPRLLDEAELPDWLVKDDEEVDRWDYEEETSILGRGSRQRKEVDYTDSLTEKEWLKAIDDGADFDEELEEEEREKKRKGRKRKGRGRDDSDDESIISTVTKRKKGTTDPKIKKQMKKVLKAVIKYTDADGRVLSKPFLKLPSRRDLPDYYEVIKKPIDIKKILARIDEAKYVDFADLENDFFLLCQNAQTYNEEASLIYEDSLELQSVFSNVKAKLLDNHEEEESNEEAEEEESDEEGGSVKMKLKLSKGSTSSNSSTKKATPARRKRSQKKYTISDDDDDID</sequence>
<dbReference type="Pfam" id="PF00439">
    <property type="entry name" value="Bromodomain"/>
    <property type="match status" value="1"/>
</dbReference>
<keyword evidence="7" id="KW-0805">Transcription regulation</keyword>
<dbReference type="FunFam" id="3.40.50.300:FF:003020">
    <property type="entry name" value="SNF2-related domain-containing protein"/>
    <property type="match status" value="1"/>
</dbReference>
<dbReference type="FunFam" id="3.40.50.10810:FF:000008">
    <property type="entry name" value="Chromatin structure-remodeling complex subunit snf21"/>
    <property type="match status" value="1"/>
</dbReference>
<feature type="compositionally biased region" description="Acidic residues" evidence="12">
    <location>
        <begin position="786"/>
        <end position="795"/>
    </location>
</feature>
<dbReference type="FunFam" id="1.20.5.170:FF:000008">
    <property type="entry name" value="probable global transcription activator SNF2L2 isoform X1"/>
    <property type="match status" value="1"/>
</dbReference>
<dbReference type="SMART" id="SM00297">
    <property type="entry name" value="BROMO"/>
    <property type="match status" value="1"/>
</dbReference>
<feature type="compositionally biased region" description="Polar residues" evidence="12">
    <location>
        <begin position="478"/>
        <end position="487"/>
    </location>
</feature>
<dbReference type="GO" id="GO:0016787">
    <property type="term" value="F:hydrolase activity"/>
    <property type="evidence" value="ECO:0007669"/>
    <property type="project" value="UniProtKB-KW"/>
</dbReference>
<dbReference type="Pfam" id="PF00271">
    <property type="entry name" value="Helicase_C"/>
    <property type="match status" value="1"/>
</dbReference>
<dbReference type="SMART" id="SM00592">
    <property type="entry name" value="BRK"/>
    <property type="match status" value="1"/>
</dbReference>
<accession>A0A182J0E0</accession>
<evidence type="ECO:0000256" key="9">
    <source>
        <dbReference type="ARBA" id="ARBA00023159"/>
    </source>
</evidence>
<dbReference type="InterPro" id="IPR014012">
    <property type="entry name" value="HSA_dom"/>
</dbReference>
<feature type="compositionally biased region" description="Low complexity" evidence="12">
    <location>
        <begin position="201"/>
        <end position="211"/>
    </location>
</feature>
<feature type="region of interest" description="Disordered" evidence="12">
    <location>
        <begin position="1461"/>
        <end position="1504"/>
    </location>
</feature>
<evidence type="ECO:0000256" key="8">
    <source>
        <dbReference type="ARBA" id="ARBA00023117"/>
    </source>
</evidence>
<evidence type="ECO:0000256" key="6">
    <source>
        <dbReference type="ARBA" id="ARBA00022853"/>
    </source>
</evidence>
<feature type="compositionally biased region" description="Low complexity" evidence="12">
    <location>
        <begin position="422"/>
        <end position="461"/>
    </location>
</feature>
<dbReference type="CDD" id="cd17996">
    <property type="entry name" value="DEXHc_SMARCA2_SMARCA4"/>
    <property type="match status" value="1"/>
</dbReference>
<keyword evidence="10" id="KW-0804">Transcription</keyword>
<dbReference type="SUPFAM" id="SSF160481">
    <property type="entry name" value="BRK domain-like"/>
    <property type="match status" value="1"/>
</dbReference>
<dbReference type="GO" id="GO:0004386">
    <property type="term" value="F:helicase activity"/>
    <property type="evidence" value="ECO:0007669"/>
    <property type="project" value="UniProtKB-KW"/>
</dbReference>
<dbReference type="EnsemblMetazoa" id="AATE008950-RA">
    <property type="protein sequence ID" value="AATE008950-PA.1"/>
    <property type="gene ID" value="AATE008950"/>
</dbReference>
<dbReference type="GO" id="GO:0048731">
    <property type="term" value="P:system development"/>
    <property type="evidence" value="ECO:0007669"/>
    <property type="project" value="UniProtKB-ARBA"/>
</dbReference>
<dbReference type="SMART" id="SM00490">
    <property type="entry name" value="HELICc"/>
    <property type="match status" value="1"/>
</dbReference>
<feature type="compositionally biased region" description="Low complexity" evidence="12">
    <location>
        <begin position="337"/>
        <end position="352"/>
    </location>
</feature>
<dbReference type="SUPFAM" id="SSF52540">
    <property type="entry name" value="P-loop containing nucleoside triphosphate hydrolases"/>
    <property type="match status" value="2"/>
</dbReference>
<feature type="region of interest" description="Disordered" evidence="12">
    <location>
        <begin position="786"/>
        <end position="809"/>
    </location>
</feature>
<dbReference type="SMART" id="SM00951">
    <property type="entry name" value="QLQ"/>
    <property type="match status" value="1"/>
</dbReference>
<feature type="region of interest" description="Disordered" evidence="12">
    <location>
        <begin position="1613"/>
        <end position="1679"/>
    </location>
</feature>
<dbReference type="SMART" id="SM01314">
    <property type="entry name" value="SnAC"/>
    <property type="match status" value="1"/>
</dbReference>
<dbReference type="Pfam" id="PF07533">
    <property type="entry name" value="BRK"/>
    <property type="match status" value="1"/>
</dbReference>
<evidence type="ECO:0000256" key="5">
    <source>
        <dbReference type="ARBA" id="ARBA00022840"/>
    </source>
</evidence>
<reference evidence="13" key="1">
    <citation type="submission" date="2022-08" db="UniProtKB">
        <authorList>
            <consortium name="EnsemblMetazoa"/>
        </authorList>
    </citation>
    <scope>IDENTIFICATION</scope>
    <source>
        <strain evidence="13">EBRO</strain>
    </source>
</reference>
<dbReference type="InterPro" id="IPR029295">
    <property type="entry name" value="SnAC"/>
</dbReference>
<dbReference type="InterPro" id="IPR027417">
    <property type="entry name" value="P-loop_NTPase"/>
</dbReference>
<dbReference type="GO" id="GO:0005524">
    <property type="term" value="F:ATP binding"/>
    <property type="evidence" value="ECO:0007669"/>
    <property type="project" value="UniProtKB-KW"/>
</dbReference>
<feature type="compositionally biased region" description="Low complexity" evidence="12">
    <location>
        <begin position="51"/>
        <end position="60"/>
    </location>
</feature>
<keyword evidence="4" id="KW-0347">Helicase</keyword>
<dbReference type="PRINTS" id="PR00503">
    <property type="entry name" value="BROMODOMAIN"/>
</dbReference>
<dbReference type="Pfam" id="PF14619">
    <property type="entry name" value="SnAC"/>
    <property type="match status" value="1"/>
</dbReference>
<dbReference type="Gene3D" id="3.40.5.120">
    <property type="match status" value="1"/>
</dbReference>
<dbReference type="Pfam" id="PF07529">
    <property type="entry name" value="HSA"/>
    <property type="match status" value="1"/>
</dbReference>
<feature type="compositionally biased region" description="Pro residues" evidence="12">
    <location>
        <begin position="178"/>
        <end position="200"/>
    </location>
</feature>
<dbReference type="VEuPathDB" id="VectorBase:AATE008950"/>
<evidence type="ECO:0000256" key="12">
    <source>
        <dbReference type="SAM" id="MobiDB-lite"/>
    </source>
</evidence>
<feature type="compositionally biased region" description="Pro residues" evidence="12">
    <location>
        <begin position="320"/>
        <end position="336"/>
    </location>
</feature>
<dbReference type="Pfam" id="PF08880">
    <property type="entry name" value="QLQ"/>
    <property type="match status" value="1"/>
</dbReference>
<dbReference type="CDD" id="cd18793">
    <property type="entry name" value="SF2_C_SNF"/>
    <property type="match status" value="1"/>
</dbReference>
<dbReference type="InterPro" id="IPR036427">
    <property type="entry name" value="Bromodomain-like_sf"/>
</dbReference>
<keyword evidence="6" id="KW-0156">Chromatin regulator</keyword>
<dbReference type="PANTHER" id="PTHR10799">
    <property type="entry name" value="SNF2/RAD54 HELICASE FAMILY"/>
    <property type="match status" value="1"/>
</dbReference>
<feature type="compositionally biased region" description="Basic residues" evidence="12">
    <location>
        <begin position="1471"/>
        <end position="1481"/>
    </location>
</feature>
<dbReference type="InterPro" id="IPR006576">
    <property type="entry name" value="BRK_domain"/>
</dbReference>
<dbReference type="Gene3D" id="3.40.50.10810">
    <property type="entry name" value="Tandem AAA-ATPase domain"/>
    <property type="match status" value="1"/>
</dbReference>
<keyword evidence="3" id="KW-0378">Hydrolase</keyword>
<feature type="compositionally biased region" description="Pro residues" evidence="12">
    <location>
        <begin position="115"/>
        <end position="128"/>
    </location>
</feature>
<dbReference type="Pfam" id="PF00176">
    <property type="entry name" value="SNF2-rel_dom"/>
    <property type="match status" value="1"/>
</dbReference>
<comment type="subcellular location">
    <subcellularLocation>
        <location evidence="1">Nucleus</location>
    </subcellularLocation>
</comment>
<dbReference type="PROSITE" id="PS50014">
    <property type="entry name" value="BROMODOMAIN_2"/>
    <property type="match status" value="1"/>
</dbReference>
<organism evidence="13">
    <name type="scientific">Anopheles atroparvus</name>
    <name type="common">European mosquito</name>
    <dbReference type="NCBI Taxonomy" id="41427"/>
    <lineage>
        <taxon>Eukaryota</taxon>
        <taxon>Metazoa</taxon>
        <taxon>Ecdysozoa</taxon>
        <taxon>Arthropoda</taxon>
        <taxon>Hexapoda</taxon>
        <taxon>Insecta</taxon>
        <taxon>Pterygota</taxon>
        <taxon>Neoptera</taxon>
        <taxon>Endopterygota</taxon>
        <taxon>Diptera</taxon>
        <taxon>Nematocera</taxon>
        <taxon>Culicoidea</taxon>
        <taxon>Culicidae</taxon>
        <taxon>Anophelinae</taxon>
        <taxon>Anopheles</taxon>
    </lineage>
</organism>
<evidence type="ECO:0000256" key="2">
    <source>
        <dbReference type="ARBA" id="ARBA00022741"/>
    </source>
</evidence>
<evidence type="ECO:0000256" key="3">
    <source>
        <dbReference type="ARBA" id="ARBA00022801"/>
    </source>
</evidence>